<comment type="function">
    <text evidence="4">May play a role in muscle cell metabolism.</text>
</comment>
<dbReference type="EnsemblMetazoa" id="SCAU003823-RA">
    <property type="protein sequence ID" value="SCAU003823-PA"/>
    <property type="gene ID" value="SCAU003823"/>
</dbReference>
<dbReference type="AlphaFoldDB" id="A0A1I8P0Z1"/>
<dbReference type="InterPro" id="IPR018506">
    <property type="entry name" value="Cyt_B5_heme-BS"/>
</dbReference>
<accession>A0A1I8P0Z1</accession>
<gene>
    <name evidence="8" type="primary">106082296</name>
</gene>
<dbReference type="VEuPathDB" id="VectorBase:SCAU003823"/>
<dbReference type="PANTHER" id="PTHR16740:SF1">
    <property type="entry name" value="CYTOCHROME B5-RELATED PROTEIN-RELATED"/>
    <property type="match status" value="1"/>
</dbReference>
<keyword evidence="6" id="KW-0472">Membrane</keyword>
<feature type="transmembrane region" description="Helical" evidence="6">
    <location>
        <begin position="146"/>
        <end position="163"/>
    </location>
</feature>
<dbReference type="InterPro" id="IPR005804">
    <property type="entry name" value="FA_desaturase_dom"/>
</dbReference>
<dbReference type="InterPro" id="IPR001199">
    <property type="entry name" value="Cyt_B5-like_heme/steroid-bd"/>
</dbReference>
<evidence type="ECO:0000256" key="4">
    <source>
        <dbReference type="ARBA" id="ARBA00055674"/>
    </source>
</evidence>
<evidence type="ECO:0000259" key="7">
    <source>
        <dbReference type="PROSITE" id="PS50255"/>
    </source>
</evidence>
<dbReference type="Pfam" id="PF00173">
    <property type="entry name" value="Cyt-b5"/>
    <property type="match status" value="1"/>
</dbReference>
<proteinExistence type="inferred from homology"/>
<evidence type="ECO:0000256" key="1">
    <source>
        <dbReference type="ARBA" id="ARBA00022617"/>
    </source>
</evidence>
<protein>
    <recommendedName>
        <fullName evidence="5">Cytochrome b5-related protein</fullName>
    </recommendedName>
</protein>
<keyword evidence="6" id="KW-0812">Transmembrane</keyword>
<comment type="caution">
    <text evidence="6">Lacks conserved residue(s) required for the propagation of feature annotation.</text>
</comment>
<evidence type="ECO:0000256" key="5">
    <source>
        <dbReference type="ARBA" id="ARBA00073492"/>
    </source>
</evidence>
<sequence length="448" mass="52293">MTTNGAARVENDDWKKSTISRKFPTYRRKPIVTNRSWLKGKQLDDEAEGLWRIYDNLYDLTDFVAKHPGGSFWLERTKGTDITEPFETHHIKGVPQSILDKYFVRKAAKPRNYTLTLKENGFYRTLKKRVAEQLKHLDYSPKRRSFLYHMGLLCATALFTLMTARHNNIIFELSAALSLAWLSIAAHNYFHQRDNWQMYTFNLTLMNFNDWRISHAISHHIYTNSLHDLEMSMFEPFLCWVPNKYIASKARRYISLLVQPLIYAGIFPLHLIQRTLRSLFAKNELYWHDAIGLTLPLAMMAVSPTTPVDALIKWARIIGTSSFIFGLIGLNASHHTPDICHDGDALREDRDWGLYQLDTIIDRGDIKKSHFMNLTHFGDHALHHLFPTLDHGILPQLQSVFLETLNEFRGELREITFWDHIIGQSKQLLRTQVNNIPPDQRNTKNYDK</sequence>
<dbReference type="GO" id="GO:0020037">
    <property type="term" value="F:heme binding"/>
    <property type="evidence" value="ECO:0007669"/>
    <property type="project" value="UniProtKB-UniRule"/>
</dbReference>
<dbReference type="InterPro" id="IPR036400">
    <property type="entry name" value="Cyt_B5-like_heme/steroid_sf"/>
</dbReference>
<keyword evidence="1 6" id="KW-0349">Heme</keyword>
<evidence type="ECO:0000256" key="2">
    <source>
        <dbReference type="ARBA" id="ARBA00022723"/>
    </source>
</evidence>
<feature type="transmembrane region" description="Helical" evidence="6">
    <location>
        <begin position="169"/>
        <end position="190"/>
    </location>
</feature>
<dbReference type="OrthoDB" id="260519at2759"/>
<dbReference type="GO" id="GO:0006629">
    <property type="term" value="P:lipid metabolic process"/>
    <property type="evidence" value="ECO:0007669"/>
    <property type="project" value="InterPro"/>
</dbReference>
<keyword evidence="6" id="KW-1133">Transmembrane helix</keyword>
<dbReference type="KEGG" id="scac:106082296"/>
<dbReference type="PROSITE" id="PS50255">
    <property type="entry name" value="CYTOCHROME_B5_2"/>
    <property type="match status" value="1"/>
</dbReference>
<dbReference type="STRING" id="35570.A0A1I8P0Z1"/>
<dbReference type="Pfam" id="PF00487">
    <property type="entry name" value="FA_desaturase"/>
    <property type="match status" value="1"/>
</dbReference>
<evidence type="ECO:0000256" key="6">
    <source>
        <dbReference type="RuleBase" id="RU362121"/>
    </source>
</evidence>
<dbReference type="SUPFAM" id="SSF55856">
    <property type="entry name" value="Cytochrome b5-like heme/steroid binding domain"/>
    <property type="match status" value="1"/>
</dbReference>
<keyword evidence="9" id="KW-1185">Reference proteome</keyword>
<evidence type="ECO:0000313" key="8">
    <source>
        <dbReference type="EnsemblMetazoa" id="SCAU003823-PA"/>
    </source>
</evidence>
<evidence type="ECO:0000256" key="3">
    <source>
        <dbReference type="ARBA" id="ARBA00023004"/>
    </source>
</evidence>
<dbReference type="SMART" id="SM01117">
    <property type="entry name" value="Cyt-b5"/>
    <property type="match status" value="1"/>
</dbReference>
<dbReference type="FunFam" id="3.10.120.10:FF:000020">
    <property type="entry name" value="Cytochrome b5-related protein"/>
    <property type="match status" value="1"/>
</dbReference>
<evidence type="ECO:0000313" key="9">
    <source>
        <dbReference type="Proteomes" id="UP000095300"/>
    </source>
</evidence>
<name>A0A1I8P0Z1_STOCA</name>
<dbReference type="GO" id="GO:0046872">
    <property type="term" value="F:metal ion binding"/>
    <property type="evidence" value="ECO:0007669"/>
    <property type="project" value="UniProtKB-UniRule"/>
</dbReference>
<keyword evidence="3 6" id="KW-0408">Iron</keyword>
<dbReference type="PROSITE" id="PS00191">
    <property type="entry name" value="CYTOCHROME_B5_1"/>
    <property type="match status" value="1"/>
</dbReference>
<dbReference type="InterPro" id="IPR053100">
    <property type="entry name" value="Cytochrome_b5-related"/>
</dbReference>
<feature type="transmembrane region" description="Helical" evidence="6">
    <location>
        <begin position="253"/>
        <end position="273"/>
    </location>
</feature>
<comment type="similarity">
    <text evidence="6">Belongs to the cytochrome b5 family.</text>
</comment>
<organism evidence="8 9">
    <name type="scientific">Stomoxys calcitrans</name>
    <name type="common">Stable fly</name>
    <name type="synonym">Conops calcitrans</name>
    <dbReference type="NCBI Taxonomy" id="35570"/>
    <lineage>
        <taxon>Eukaryota</taxon>
        <taxon>Metazoa</taxon>
        <taxon>Ecdysozoa</taxon>
        <taxon>Arthropoda</taxon>
        <taxon>Hexapoda</taxon>
        <taxon>Insecta</taxon>
        <taxon>Pterygota</taxon>
        <taxon>Neoptera</taxon>
        <taxon>Endopterygota</taxon>
        <taxon>Diptera</taxon>
        <taxon>Brachycera</taxon>
        <taxon>Muscomorpha</taxon>
        <taxon>Muscoidea</taxon>
        <taxon>Muscidae</taxon>
        <taxon>Stomoxys</taxon>
    </lineage>
</organism>
<keyword evidence="2 6" id="KW-0479">Metal-binding</keyword>
<dbReference type="PANTHER" id="PTHR16740">
    <property type="entry name" value="CYTOCHROME B5-RELATED PROTEIN-RELATED"/>
    <property type="match status" value="1"/>
</dbReference>
<feature type="domain" description="Cytochrome b5 heme-binding" evidence="7">
    <location>
        <begin position="44"/>
        <end position="108"/>
    </location>
</feature>
<reference evidence="8" key="1">
    <citation type="submission" date="2020-05" db="UniProtKB">
        <authorList>
            <consortium name="EnsemblMetazoa"/>
        </authorList>
    </citation>
    <scope>IDENTIFICATION</scope>
    <source>
        <strain evidence="8">USDA</strain>
    </source>
</reference>
<dbReference type="Proteomes" id="UP000095300">
    <property type="component" value="Unassembled WGS sequence"/>
</dbReference>
<dbReference type="Gene3D" id="3.10.120.10">
    <property type="entry name" value="Cytochrome b5-like heme/steroid binding domain"/>
    <property type="match status" value="1"/>
</dbReference>